<reference evidence="2 3" key="1">
    <citation type="submission" date="2016-04" db="EMBL/GenBank/DDBJ databases">
        <title>Draft genome sequence of freshwater magnetotactic bacteria Magnetospirillum marisnigri SP-1 and Magnetospirillum moscoviense BB-1.</title>
        <authorList>
            <person name="Koziaeva V."/>
            <person name="Dziuba M.V."/>
            <person name="Ivanov T.M."/>
            <person name="Kuznetsov B."/>
            <person name="Grouzdev D.S."/>
        </authorList>
    </citation>
    <scope>NUCLEOTIDE SEQUENCE [LARGE SCALE GENOMIC DNA]</scope>
    <source>
        <strain evidence="2 3">BB-1</strain>
    </source>
</reference>
<dbReference type="OrthoDB" id="9813321at2"/>
<sequence>MPLYTYRCKSCDTVFETLVMGSDLPACDKCGSADLERQLGTIAAEGKSKAAMGLARAQAAREGHFSNYSRSELKRR</sequence>
<evidence type="ECO:0000313" key="3">
    <source>
        <dbReference type="Proteomes" id="UP000078543"/>
    </source>
</evidence>
<dbReference type="InterPro" id="IPR013429">
    <property type="entry name" value="Regulatory_FmdB_Zinc_ribbon"/>
</dbReference>
<evidence type="ECO:0000259" key="1">
    <source>
        <dbReference type="SMART" id="SM00834"/>
    </source>
</evidence>
<dbReference type="RefSeq" id="WP_068499173.1">
    <property type="nucleotide sequence ID" value="NZ_LWQU01000128.1"/>
</dbReference>
<dbReference type="AlphaFoldDB" id="A0A178MSV5"/>
<dbReference type="SMART" id="SM00834">
    <property type="entry name" value="CxxC_CXXC_SSSS"/>
    <property type="match status" value="1"/>
</dbReference>
<accession>A0A178MSV5</accession>
<gene>
    <name evidence="2" type="ORF">A6A05_10560</name>
</gene>
<dbReference type="STRING" id="1437059.A6A05_10560"/>
<evidence type="ECO:0000313" key="2">
    <source>
        <dbReference type="EMBL" id="OAN52807.1"/>
    </source>
</evidence>
<keyword evidence="3" id="KW-1185">Reference proteome</keyword>
<dbReference type="Pfam" id="PF09723">
    <property type="entry name" value="Zn_ribbon_8"/>
    <property type="match status" value="1"/>
</dbReference>
<dbReference type="Proteomes" id="UP000078543">
    <property type="component" value="Unassembled WGS sequence"/>
</dbReference>
<comment type="caution">
    <text evidence="2">The sequence shown here is derived from an EMBL/GenBank/DDBJ whole genome shotgun (WGS) entry which is preliminary data.</text>
</comment>
<protein>
    <submittedName>
        <fullName evidence="2">FmdB family transcriptional regulator</fullName>
    </submittedName>
</protein>
<feature type="domain" description="Putative regulatory protein FmdB zinc ribbon" evidence="1">
    <location>
        <begin position="1"/>
        <end position="40"/>
    </location>
</feature>
<name>A0A178MSV5_9PROT</name>
<organism evidence="2 3">
    <name type="scientific">Magnetospirillum moscoviense</name>
    <dbReference type="NCBI Taxonomy" id="1437059"/>
    <lineage>
        <taxon>Bacteria</taxon>
        <taxon>Pseudomonadati</taxon>
        <taxon>Pseudomonadota</taxon>
        <taxon>Alphaproteobacteria</taxon>
        <taxon>Rhodospirillales</taxon>
        <taxon>Rhodospirillaceae</taxon>
        <taxon>Magnetospirillum</taxon>
    </lineage>
</organism>
<dbReference type="NCBIfam" id="TIGR02605">
    <property type="entry name" value="CxxC_CxxC_SSSS"/>
    <property type="match status" value="1"/>
</dbReference>
<proteinExistence type="predicted"/>
<dbReference type="EMBL" id="LWQU01000128">
    <property type="protein sequence ID" value="OAN52807.1"/>
    <property type="molecule type" value="Genomic_DNA"/>
</dbReference>